<dbReference type="InterPro" id="IPR003343">
    <property type="entry name" value="Big_2"/>
</dbReference>
<dbReference type="Gene3D" id="2.60.40.1080">
    <property type="match status" value="2"/>
</dbReference>
<dbReference type="SMART" id="SM00635">
    <property type="entry name" value="BID_2"/>
    <property type="match status" value="2"/>
</dbReference>
<dbReference type="InterPro" id="IPR019931">
    <property type="entry name" value="LPXTG_anchor"/>
</dbReference>
<dbReference type="eggNOG" id="COG5492">
    <property type="taxonomic scope" value="Bacteria"/>
</dbReference>
<protein>
    <submittedName>
        <fullName evidence="7">LPXTG-motif cell wall anchor domain protein</fullName>
    </submittedName>
</protein>
<dbReference type="GO" id="GO:0005975">
    <property type="term" value="P:carbohydrate metabolic process"/>
    <property type="evidence" value="ECO:0007669"/>
    <property type="project" value="UniProtKB-ARBA"/>
</dbReference>
<keyword evidence="4" id="KW-0572">Peptidoglycan-anchor</keyword>
<name>C0BV95_BIFPS</name>
<dbReference type="NCBIfam" id="TIGR04215">
    <property type="entry name" value="choice_anch_A"/>
    <property type="match status" value="1"/>
</dbReference>
<proteinExistence type="predicted"/>
<evidence type="ECO:0000256" key="4">
    <source>
        <dbReference type="ARBA" id="ARBA00023088"/>
    </source>
</evidence>
<reference evidence="7 8" key="1">
    <citation type="submission" date="2009-02" db="EMBL/GenBank/DDBJ databases">
        <title>Draft genome sequence of Bifidobacterium pseudocatenulatum (DSM 20438).</title>
        <authorList>
            <person name="Sudarsanam P."/>
            <person name="Ley R."/>
            <person name="Guruge J."/>
            <person name="Turnbaugh P.J."/>
            <person name="Mahowald M."/>
            <person name="Liep D."/>
            <person name="Gordon J."/>
        </authorList>
    </citation>
    <scope>NUCLEOTIDE SEQUENCE [LARGE SCALE GENOMIC DNA]</scope>
    <source>
        <strain evidence="7 8">DSM 20438</strain>
    </source>
</reference>
<dbReference type="GeneID" id="45600327"/>
<organism evidence="7 8">
    <name type="scientific">Bifidobacterium pseudocatenulatum DSM 20438 = JCM 1200 = LMG 10505</name>
    <dbReference type="NCBI Taxonomy" id="547043"/>
    <lineage>
        <taxon>Bacteria</taxon>
        <taxon>Bacillati</taxon>
        <taxon>Actinomycetota</taxon>
        <taxon>Actinomycetes</taxon>
        <taxon>Bifidobacteriales</taxon>
        <taxon>Bifidobacteriaceae</taxon>
        <taxon>Bifidobacterium</taxon>
    </lineage>
</organism>
<dbReference type="Proteomes" id="UP000003875">
    <property type="component" value="Unassembled WGS sequence"/>
</dbReference>
<keyword evidence="2" id="KW-0964">Secreted</keyword>
<dbReference type="eggNOG" id="COG4932">
    <property type="taxonomic scope" value="Bacteria"/>
</dbReference>
<keyword evidence="5" id="KW-1133">Transmembrane helix</keyword>
<dbReference type="InterPro" id="IPR013783">
    <property type="entry name" value="Ig-like_fold"/>
</dbReference>
<dbReference type="Pfam" id="PF17802">
    <property type="entry name" value="SpaA"/>
    <property type="match status" value="3"/>
</dbReference>
<keyword evidence="5" id="KW-0472">Membrane</keyword>
<dbReference type="SUPFAM" id="SSF49373">
    <property type="entry name" value="Invasin/intimin cell-adhesion fragments"/>
    <property type="match status" value="2"/>
</dbReference>
<keyword evidence="1" id="KW-0134">Cell wall</keyword>
<feature type="domain" description="Gram-positive cocci surface proteins LPxTG" evidence="6">
    <location>
        <begin position="1412"/>
        <end position="1449"/>
    </location>
</feature>
<feature type="transmembrane region" description="Helical" evidence="5">
    <location>
        <begin position="1424"/>
        <end position="1442"/>
    </location>
</feature>
<comment type="caution">
    <text evidence="7">The sequence shown here is derived from an EMBL/GenBank/DDBJ whole genome shotgun (WGS) entry which is preliminary data.</text>
</comment>
<dbReference type="Pfam" id="PF02368">
    <property type="entry name" value="Big_2"/>
    <property type="match status" value="2"/>
</dbReference>
<dbReference type="PROSITE" id="PS50847">
    <property type="entry name" value="GRAM_POS_ANCHORING"/>
    <property type="match status" value="1"/>
</dbReference>
<evidence type="ECO:0000313" key="7">
    <source>
        <dbReference type="EMBL" id="EEG70069.1"/>
    </source>
</evidence>
<keyword evidence="5" id="KW-0812">Transmembrane</keyword>
<dbReference type="InterPro" id="IPR008964">
    <property type="entry name" value="Invasin/intimin_cell_adhesion"/>
</dbReference>
<accession>C0BV95</accession>
<evidence type="ECO:0000256" key="5">
    <source>
        <dbReference type="SAM" id="Phobius"/>
    </source>
</evidence>
<dbReference type="Gene3D" id="2.60.40.10">
    <property type="entry name" value="Immunoglobulins"/>
    <property type="match status" value="4"/>
</dbReference>
<evidence type="ECO:0000313" key="8">
    <source>
        <dbReference type="Proteomes" id="UP000003875"/>
    </source>
</evidence>
<keyword evidence="3" id="KW-0732">Signal</keyword>
<evidence type="ECO:0000259" key="6">
    <source>
        <dbReference type="PROSITE" id="PS50847"/>
    </source>
</evidence>
<feature type="transmembrane region" description="Helical" evidence="5">
    <location>
        <begin position="35"/>
        <end position="54"/>
    </location>
</feature>
<gene>
    <name evidence="7" type="ORF">BIFPSEUDO_04339</name>
</gene>
<evidence type="ECO:0000256" key="2">
    <source>
        <dbReference type="ARBA" id="ARBA00022525"/>
    </source>
</evidence>
<sequence length="1449" mass="153449">MMKRLLRGGARSSAPQHYSGARVVSARAFSHARSLTAAAVAVAMMASVAVTAFIPTYSANAEGAAGDNGGICTPQSITLGTDTGHSTEDTGVATYVGGDMYVGKKTGGNMLDVNGPSGSYAVEAEGLTAVKGKLLMHPLKGAWATYFTDADGAKNGYVKDYRGFRFGVVGFGGQYRPKDGSVVLDVKGDSNDSSIGWVKGTQAWGNAGWVGKNKNTEPSYSANIAGDSTTVYGGSSNQILGNGSKNTDTNRYDSRNSVYVPGGMEGTVSWKQTDETIGSTNEKFSDFDTYIKKLSNDLSSLKGFGSVYVTTATYSSDSYNNLKRTKYDVNEYDNGSYTFTINNVNEKVIKFQGDGKASMQVFNLPASFLNDSSSYTGVSFDFSGIPDSASVVINVTGKNVDFHNGWRFWWTDESGTKRELGGSYADSEYAKRAQQIMWNFADATNVVIHGGQGSGTTTRRDANSNLEKADGVWDKSFAMETKDDPAAGMLGSILVPNGSFESHVSTNGRVWVGGDFSMYNPDAVGNTNNGTFYKFLNYERSYSASALDMDQERHNLPWNGSYSTQCAVIQINKVDNNDNALAGTTWGVYKTYADAANGGEAITTVTDGNALSDKDGVDNGTIQVGNLKTNSNYYLKELGAPKGYQISSKVYRITAGDQGSLVQDVYESADGTNWTPVSDNKIVNYPQSASISWTKNGEDDKPLADSSWEITANDGRTYIVEDNMVQVSSVTILKDGVDAGDSLSITQNSSATLTAQVQPANAAQDVKWESSNSAVATVSDGTVTGIAPGTAVITVKPVGDDSISDSITVTVTAVQVTSLTVKTGNMDVANNASFSLSKGNYQRFTATVDPANTAVSWTSSAESVATVDSDGKVTAVASGTVTITAKAGSLSVSFTVTVPKDTHYTVIYFNNPGKWSTPYLWYSLDGTDGSWREAAMTRDYSSNNCGDWSYVKIQNDDRKQITFKFKSGSDNGTASWDGPSGGGNYVADYSAVITVQKSSGLNTSANVYATAPSGCAANVSAKNVEAKVSAAVYYEQGAADVVLANETVARTTACTKSEPNGDQLGVMCDINADAGKFEVKDLADGTYKLKEHEAPTGYTKTDVWYTFVISDGQVTTVTRHENADDATGTTVGAIEIVFTDTRTKVTWNKIDGTDKAKIAGSSWTIASGKVSDGSFTANGGTPITVTDCTSSCVANGMGDENADPGAFTVSGLPVNTNGEIYQLQEARNPTAHAGTPTYYFRLTDSNGDVTLYKDPALTVAASNIIENPRVLGEVSWSKVSSENDSLLLAGSEWKVTQTSEFKYGNDGVNGTFEKLATSKEYFVTDCMDACSSEGFADEDSSAGKFKLTGLPWGEYTLEENKAPDGYNLGGVVYKFTIGPSSYNGSAWSVALTVDGATGPADNKIENQPGVVLPGTGGDGNMKTLATGLLVAMASVATAGLALKVRRRRQ</sequence>
<evidence type="ECO:0000256" key="3">
    <source>
        <dbReference type="ARBA" id="ARBA00022729"/>
    </source>
</evidence>
<dbReference type="InterPro" id="IPR026588">
    <property type="entry name" value="Choice_anch_A"/>
</dbReference>
<reference evidence="7 8" key="2">
    <citation type="submission" date="2009-02" db="EMBL/GenBank/DDBJ databases">
        <authorList>
            <person name="Fulton L."/>
            <person name="Clifton S."/>
            <person name="Fulton B."/>
            <person name="Xu J."/>
            <person name="Minx P."/>
            <person name="Pepin K.H."/>
            <person name="Johnson M."/>
            <person name="Bhonagiri V."/>
            <person name="Nash W.E."/>
            <person name="Mardis E.R."/>
            <person name="Wilson R.K."/>
        </authorList>
    </citation>
    <scope>NUCLEOTIDE SEQUENCE [LARGE SCALE GENOMIC DNA]</scope>
    <source>
        <strain evidence="7 8">DSM 20438</strain>
    </source>
</reference>
<evidence type="ECO:0000256" key="1">
    <source>
        <dbReference type="ARBA" id="ARBA00022512"/>
    </source>
</evidence>
<dbReference type="EMBL" id="ABXX02000006">
    <property type="protein sequence ID" value="EEG70069.1"/>
    <property type="molecule type" value="Genomic_DNA"/>
</dbReference>
<dbReference type="InterPro" id="IPR041033">
    <property type="entry name" value="SpaA_PFL_dom_1"/>
</dbReference>
<dbReference type="RefSeq" id="WP_004223542.1">
    <property type="nucleotide sequence ID" value="NZ_ABXX02000006.1"/>
</dbReference>